<dbReference type="Proteomes" id="UP000235145">
    <property type="component" value="Unassembled WGS sequence"/>
</dbReference>
<evidence type="ECO:0000313" key="2">
    <source>
        <dbReference type="Proteomes" id="UP000235145"/>
    </source>
</evidence>
<evidence type="ECO:0000313" key="1">
    <source>
        <dbReference type="EMBL" id="KAJ0194019.1"/>
    </source>
</evidence>
<protein>
    <submittedName>
        <fullName evidence="1">Uncharacterized protein</fullName>
    </submittedName>
</protein>
<gene>
    <name evidence="1" type="ORF">LSAT_V11C800421480</name>
</gene>
<accession>A0A9R1X0S9</accession>
<name>A0A9R1X0S9_LACSA</name>
<sequence>MCSASSMEWNWLINKAGMQSQNGLERLECKAKMGWKEWGLVNGGGDNDSCSGSGGGGGGGIFIKLLTLQFSVYSSANTLLLASCFRFLDFGGGCGVVVLEIDDGKIRNVVYGSPSSSVDVAMVVFWHLRASAIH</sequence>
<proteinExistence type="predicted"/>
<dbReference type="AlphaFoldDB" id="A0A9R1X0S9"/>
<reference evidence="1 2" key="1">
    <citation type="journal article" date="2017" name="Nat. Commun.">
        <title>Genome assembly with in vitro proximity ligation data and whole-genome triplication in lettuce.</title>
        <authorList>
            <person name="Reyes-Chin-Wo S."/>
            <person name="Wang Z."/>
            <person name="Yang X."/>
            <person name="Kozik A."/>
            <person name="Arikit S."/>
            <person name="Song C."/>
            <person name="Xia L."/>
            <person name="Froenicke L."/>
            <person name="Lavelle D.O."/>
            <person name="Truco M.J."/>
            <person name="Xia R."/>
            <person name="Zhu S."/>
            <person name="Xu C."/>
            <person name="Xu H."/>
            <person name="Xu X."/>
            <person name="Cox K."/>
            <person name="Korf I."/>
            <person name="Meyers B.C."/>
            <person name="Michelmore R.W."/>
        </authorList>
    </citation>
    <scope>NUCLEOTIDE SEQUENCE [LARGE SCALE GENOMIC DNA]</scope>
    <source>
        <strain evidence="2">cv. Salinas</strain>
        <tissue evidence="1">Seedlings</tissue>
    </source>
</reference>
<keyword evidence="2" id="KW-1185">Reference proteome</keyword>
<comment type="caution">
    <text evidence="1">The sequence shown here is derived from an EMBL/GenBank/DDBJ whole genome shotgun (WGS) entry which is preliminary data.</text>
</comment>
<dbReference type="EMBL" id="NBSK02000008">
    <property type="protein sequence ID" value="KAJ0194019.1"/>
    <property type="molecule type" value="Genomic_DNA"/>
</dbReference>
<organism evidence="1 2">
    <name type="scientific">Lactuca sativa</name>
    <name type="common">Garden lettuce</name>
    <dbReference type="NCBI Taxonomy" id="4236"/>
    <lineage>
        <taxon>Eukaryota</taxon>
        <taxon>Viridiplantae</taxon>
        <taxon>Streptophyta</taxon>
        <taxon>Embryophyta</taxon>
        <taxon>Tracheophyta</taxon>
        <taxon>Spermatophyta</taxon>
        <taxon>Magnoliopsida</taxon>
        <taxon>eudicotyledons</taxon>
        <taxon>Gunneridae</taxon>
        <taxon>Pentapetalae</taxon>
        <taxon>asterids</taxon>
        <taxon>campanulids</taxon>
        <taxon>Asterales</taxon>
        <taxon>Asteraceae</taxon>
        <taxon>Cichorioideae</taxon>
        <taxon>Cichorieae</taxon>
        <taxon>Lactucinae</taxon>
        <taxon>Lactuca</taxon>
    </lineage>
</organism>